<dbReference type="PANTHER" id="PTHR30189">
    <property type="entry name" value="LPS-ASSEMBLY PROTEIN"/>
    <property type="match status" value="1"/>
</dbReference>
<protein>
    <submittedName>
        <fullName evidence="2">LPS-assembly protein LptD</fullName>
    </submittedName>
</protein>
<organism evidence="2">
    <name type="scientific">Thermodesulfobacterium geofontis</name>
    <dbReference type="NCBI Taxonomy" id="1295609"/>
    <lineage>
        <taxon>Bacteria</taxon>
        <taxon>Pseudomonadati</taxon>
        <taxon>Thermodesulfobacteriota</taxon>
        <taxon>Thermodesulfobacteria</taxon>
        <taxon>Thermodesulfobacteriales</taxon>
        <taxon>Thermodesulfobacteriaceae</taxon>
        <taxon>Thermodesulfobacterium</taxon>
    </lineage>
</organism>
<sequence>MLYLWNFIIIIIFFLSFDASSCFSAYKKHFEITAQKIEVFHKPEIVIAKGDVVINSKEFLIWAQEAKYEVETEYLILENFKIFDFQKNATAEGNKGFLDLRNEEIWADKAFIFLKKEQIRIKAIDFHKNALNEYFAKKALITTCEFDCENEKDFPPWSLEVDNFLLTPEGISSGEATKFKIKKVPVGYFPKAVYIPKVNLPITLPRKTGFLTPKFSQGNRLGFGIQIPLFLAFTDQIDFTISPFYLTKRGMLMDIENQFRFEKEFQGLMKIRYLKDIAKEGYAIEEKPEKNKWWVVGKIDYGVKPNLDMHLDFDVVSERGFLEEFDVGEGGYTNTRTQILERFNRDIEDKAQEYRTSKFWVQYYRNSLYARLENTYLDYHGRLDSDTILQPLFNLKFNFLPTSIFNILLPEASLKYLYTYRREGYYGDKIDTKVGITYPFKINIFFNSASFNYNFSFYNLREKESFGESSLNRSYYEFLVDSYILLSKYYDFLTIFNKNLRFLHILKPYAIYFYRSKPSEINIPQFDYEDLISNKTHTLEYGLWQYFSLPSHRDFLVIRAYQQYDFVKGERSAIATKPEEKPFSDIYLQVLLNYSPFIYARYDTAYNFYGLGFKKHSFSLSLRDIYLDYIDLIYQEDKAWNTKQLTLDLKSTILNNLLAEFYISRNFIRDETTEMKLIGTYLHDCYTLSLGFSVTPEDTKFYFLFQLKGLGSYGIEK</sequence>
<dbReference type="GO" id="GO:0009279">
    <property type="term" value="C:cell outer membrane"/>
    <property type="evidence" value="ECO:0007669"/>
    <property type="project" value="TreeGrafter"/>
</dbReference>
<accession>A0A7V4N3C7</accession>
<dbReference type="Pfam" id="PF04453">
    <property type="entry name" value="LptD"/>
    <property type="match status" value="1"/>
</dbReference>
<reference evidence="2" key="1">
    <citation type="journal article" date="2020" name="mSystems">
        <title>Genome- and Community-Level Interaction Insights into Carbon Utilization and Element Cycling Functions of Hydrothermarchaeota in Hydrothermal Sediment.</title>
        <authorList>
            <person name="Zhou Z."/>
            <person name="Liu Y."/>
            <person name="Xu W."/>
            <person name="Pan J."/>
            <person name="Luo Z.H."/>
            <person name="Li M."/>
        </authorList>
    </citation>
    <scope>NUCLEOTIDE SEQUENCE [LARGE SCALE GENOMIC DNA]</scope>
    <source>
        <strain evidence="2">SpSt-711</strain>
    </source>
</reference>
<gene>
    <name evidence="2" type="ORF">ENU91_04500</name>
</gene>
<dbReference type="AlphaFoldDB" id="A0A7V4N3C7"/>
<proteinExistence type="predicted"/>
<comment type="caution">
    <text evidence="2">The sequence shown here is derived from an EMBL/GenBank/DDBJ whole genome shotgun (WGS) entry which is preliminary data.</text>
</comment>
<dbReference type="GO" id="GO:1990351">
    <property type="term" value="C:transporter complex"/>
    <property type="evidence" value="ECO:0007669"/>
    <property type="project" value="TreeGrafter"/>
</dbReference>
<dbReference type="PANTHER" id="PTHR30189:SF1">
    <property type="entry name" value="LPS-ASSEMBLY PROTEIN LPTD"/>
    <property type="match status" value="1"/>
</dbReference>
<name>A0A7V4N3C7_9BACT</name>
<feature type="domain" description="LptD C-terminal" evidence="1">
    <location>
        <begin position="291"/>
        <end position="635"/>
    </location>
</feature>
<evidence type="ECO:0000313" key="2">
    <source>
        <dbReference type="EMBL" id="HGU15897.1"/>
    </source>
</evidence>
<dbReference type="InterPro" id="IPR007543">
    <property type="entry name" value="LptD_C"/>
</dbReference>
<evidence type="ECO:0000259" key="1">
    <source>
        <dbReference type="Pfam" id="PF04453"/>
    </source>
</evidence>
<dbReference type="GO" id="GO:0061024">
    <property type="term" value="P:membrane organization"/>
    <property type="evidence" value="ECO:0007669"/>
    <property type="project" value="InterPro"/>
</dbReference>
<dbReference type="InterPro" id="IPR050218">
    <property type="entry name" value="LptD"/>
</dbReference>
<dbReference type="EMBL" id="DTEI01000078">
    <property type="protein sequence ID" value="HGU15897.1"/>
    <property type="molecule type" value="Genomic_DNA"/>
</dbReference>